<accession>A0ACC5RAJ0</accession>
<gene>
    <name evidence="1" type="ORF">JHL16_25205</name>
</gene>
<name>A0ACC5RAJ0_9HYPH</name>
<protein>
    <submittedName>
        <fullName evidence="1">Right-handed parallel beta-helix repeat-containing protein</fullName>
    </submittedName>
</protein>
<dbReference type="EMBL" id="JAENHL010000008">
    <property type="protein sequence ID" value="MBK1869684.1"/>
    <property type="molecule type" value="Genomic_DNA"/>
</dbReference>
<keyword evidence="2" id="KW-1185">Reference proteome</keyword>
<organism evidence="1 2">
    <name type="scientific">Taklimakanibacter albus</name>
    <dbReference type="NCBI Taxonomy" id="2800327"/>
    <lineage>
        <taxon>Bacteria</taxon>
        <taxon>Pseudomonadati</taxon>
        <taxon>Pseudomonadota</taxon>
        <taxon>Alphaproteobacteria</taxon>
        <taxon>Hyphomicrobiales</taxon>
        <taxon>Aestuariivirgaceae</taxon>
        <taxon>Taklimakanibacter</taxon>
    </lineage>
</organism>
<sequence>MSGDYTRFTFEPRKRYSGVLMQQGRVQIDSDWNEEIDILRRRLRTTALDTLGPIGVPYEVSPDAFKIGLLPGPPADLSIGPGRLYVDGIQIECFAEDGATYRNQPFHPPLTLPASGDAVVYLDVWEREVTYIEDTGLLDPALGGADTTTRRQTVWQLRVDPRRAAACGMPVGDPPSAGRLTSRAIAPPAPDDPCILPPASGYRGLENRLYRVEIQQGGPLGTARFKWSRDNGSIVSAVREIAVSGTQTTLTVNRIGRDAFLRFRAGDWVSVTDDHRELAGESADMALIVDIDETNRRIVLDRALPRPATRPFGATTAEIAGRHTRIQRWDQTAGSNTIDADGLILTAAGPIAIEDGIEIDFSVDPAGGSFRTGDYWVFWARTATATIEELVKAPPRGIRHHYVQVAAISGLGTAAPVVSDCRPPPQQQGAGDCCCTIIVRPGEDIQAGIDALPPQGGCVCLKTGDHVVRAPLRITRGSIVLKAESPGTTVRSAADGPVLIIGGGRERIEGVDVLGIDFEAGSAGADGAGVITVIRASRVRISHCGVTAKENRTFIGLVAQASDHLSVLSSRFANLGGGMLVRERCEAFEADGNIVENAGRDIAVFGIAYMESAFACRITRNWVSGASFGIIVNDRPFDEADSLADLSLVADNFVLCPPNPEGPANFRSAAIDVAADGCRIAGNRVQYADPTYIGIRIAGSFCEISGNTVIARLKERNNQGPVAVQIGGVGTDAPKTVLAGIVANNTLAGLQHGIACIDASRLVINGNVIDALAAGRLGFGLTATRIDGAEISGNRIGGANAAIVLSYGRRNRLSGNDCRAGGFGITLIGETAPQVAGNRMDPLDFWGVYAYSIAERLDIIGNRLARCASQMSDLAFSIGCYSIVGEANISENEVFNSGSDGTAQARSKADYGIMGDLVLEARVEGNQVTYGNAGARSVTREDRALIMRGALELWVNADIIALGFAAHILGNRFIGTGRSALVELREMRINDRTIVRFERVAFSNNHCWHFASPNAEPRRAATVWLVGRAAAVLGNQIKSTVRFFPSVNFNNMPGTFTGNVIAGDAINFTPPATPNIILN</sequence>
<reference evidence="1" key="1">
    <citation type="submission" date="2021-01" db="EMBL/GenBank/DDBJ databases">
        <authorList>
            <person name="Sun Q."/>
        </authorList>
    </citation>
    <scope>NUCLEOTIDE SEQUENCE</scope>
    <source>
        <strain evidence="1">YIM B02566</strain>
    </source>
</reference>
<dbReference type="Proteomes" id="UP000616151">
    <property type="component" value="Unassembled WGS sequence"/>
</dbReference>
<proteinExistence type="predicted"/>
<evidence type="ECO:0000313" key="1">
    <source>
        <dbReference type="EMBL" id="MBK1869684.1"/>
    </source>
</evidence>
<comment type="caution">
    <text evidence="1">The sequence shown here is derived from an EMBL/GenBank/DDBJ whole genome shotgun (WGS) entry which is preliminary data.</text>
</comment>
<evidence type="ECO:0000313" key="2">
    <source>
        <dbReference type="Proteomes" id="UP000616151"/>
    </source>
</evidence>